<dbReference type="GO" id="GO:0031145">
    <property type="term" value="P:anaphase-promoting complex-dependent catabolic process"/>
    <property type="evidence" value="ECO:0007669"/>
    <property type="project" value="TreeGrafter"/>
</dbReference>
<dbReference type="AlphaFoldDB" id="A0A160T5E6"/>
<evidence type="ECO:0000313" key="3">
    <source>
        <dbReference type="Proteomes" id="UP000215027"/>
    </source>
</evidence>
<dbReference type="Proteomes" id="UP000215027">
    <property type="component" value="Chromosome I"/>
</dbReference>
<dbReference type="Pfam" id="PF13432">
    <property type="entry name" value="TPR_16"/>
    <property type="match status" value="2"/>
</dbReference>
<evidence type="ECO:0000256" key="1">
    <source>
        <dbReference type="PROSITE-ProRule" id="PRU00339"/>
    </source>
</evidence>
<feature type="repeat" description="TPR" evidence="1">
    <location>
        <begin position="105"/>
        <end position="138"/>
    </location>
</feature>
<dbReference type="InterPro" id="IPR019734">
    <property type="entry name" value="TPR_rpt"/>
</dbReference>
<dbReference type="SUPFAM" id="SSF81901">
    <property type="entry name" value="HCP-like"/>
    <property type="match status" value="1"/>
</dbReference>
<evidence type="ECO:0008006" key="4">
    <source>
        <dbReference type="Google" id="ProtNLM"/>
    </source>
</evidence>
<sequence length="327" mass="36121">MNYPVPRRLALPLLVAALFAVWTVAGLRPLLGSLARNAGFLAYNNARNSQQPDSETAQRAAAFLEQATKLNPADTSAWRALGYARLSLDEEEGAVAAWRQTETMATELLTMGQAAEDAGDNPQALRWYERAITVAPATAEAWLRAGTIYEVQGDANQAMAVYRDGASAAPANSDLLYRMAEIAIQQPAPVDWGAVLALVDRAIAQDNYLHEWSRLRSHFLRGESLLYLGREAEALAEFTALAARQPVDYVSLVRYGELTWKLKGDLEEADRVLRQAIAGEPDIKWAYISLAWVYDEAGHQATAAALYARVLELDPDDRAANRWFEQQ</sequence>
<organism evidence="2 3">
    <name type="scientific">Candidatus Promineifilum breve</name>
    <dbReference type="NCBI Taxonomy" id="1806508"/>
    <lineage>
        <taxon>Bacteria</taxon>
        <taxon>Bacillati</taxon>
        <taxon>Chloroflexota</taxon>
        <taxon>Ardenticatenia</taxon>
        <taxon>Candidatus Promineifilales</taxon>
        <taxon>Candidatus Promineifilaceae</taxon>
        <taxon>Candidatus Promineifilum</taxon>
    </lineage>
</organism>
<keyword evidence="3" id="KW-1185">Reference proteome</keyword>
<accession>A0A160T5E6</accession>
<feature type="repeat" description="TPR" evidence="1">
    <location>
        <begin position="284"/>
        <end position="317"/>
    </location>
</feature>
<dbReference type="InterPro" id="IPR011990">
    <property type="entry name" value="TPR-like_helical_dom_sf"/>
</dbReference>
<protein>
    <recommendedName>
        <fullName evidence="4">Tetratricopeptide repeat protein</fullName>
    </recommendedName>
</protein>
<dbReference type="OrthoDB" id="145327at2"/>
<dbReference type="SUPFAM" id="SSF48452">
    <property type="entry name" value="TPR-like"/>
    <property type="match status" value="1"/>
</dbReference>
<gene>
    <name evidence="2" type="ORF">CFX0092_A3154</name>
</gene>
<evidence type="ECO:0000313" key="2">
    <source>
        <dbReference type="EMBL" id="CUS05032.2"/>
    </source>
</evidence>
<reference evidence="2" key="1">
    <citation type="submission" date="2016-01" db="EMBL/GenBank/DDBJ databases">
        <authorList>
            <person name="Mcilroy J.S."/>
            <person name="Karst M S."/>
            <person name="Albertsen M."/>
        </authorList>
    </citation>
    <scope>NUCLEOTIDE SEQUENCE</scope>
    <source>
        <strain evidence="2">Cfx-K</strain>
    </source>
</reference>
<keyword evidence="1" id="KW-0802">TPR repeat</keyword>
<feature type="repeat" description="TPR" evidence="1">
    <location>
        <begin position="139"/>
        <end position="172"/>
    </location>
</feature>
<proteinExistence type="predicted"/>
<name>A0A160T5E6_9CHLR</name>
<dbReference type="Gene3D" id="1.25.40.10">
    <property type="entry name" value="Tetratricopeptide repeat domain"/>
    <property type="match status" value="3"/>
</dbReference>
<dbReference type="GO" id="GO:0051301">
    <property type="term" value="P:cell division"/>
    <property type="evidence" value="ECO:0007669"/>
    <property type="project" value="TreeGrafter"/>
</dbReference>
<dbReference type="PANTHER" id="PTHR12558">
    <property type="entry name" value="CELL DIVISION CYCLE 16,23,27"/>
    <property type="match status" value="1"/>
</dbReference>
<dbReference type="PROSITE" id="PS50005">
    <property type="entry name" value="TPR"/>
    <property type="match status" value="3"/>
</dbReference>
<dbReference type="SMART" id="SM00028">
    <property type="entry name" value="TPR"/>
    <property type="match status" value="4"/>
</dbReference>
<dbReference type="GO" id="GO:0016567">
    <property type="term" value="P:protein ubiquitination"/>
    <property type="evidence" value="ECO:0007669"/>
    <property type="project" value="TreeGrafter"/>
</dbReference>
<dbReference type="KEGG" id="pbf:CFX0092_A3154"/>
<dbReference type="PANTHER" id="PTHR12558:SF45">
    <property type="entry name" value="CHROMOSOME UNDETERMINED SCAFFOLD_12, WHOLE GENOME SHOTGUN SEQUENCE"/>
    <property type="match status" value="1"/>
</dbReference>
<dbReference type="EMBL" id="LN890655">
    <property type="protein sequence ID" value="CUS05032.2"/>
    <property type="molecule type" value="Genomic_DNA"/>
</dbReference>